<keyword evidence="3" id="KW-1185">Reference proteome</keyword>
<dbReference type="Gene3D" id="3.30.710.10">
    <property type="entry name" value="Potassium Channel Kv1.1, Chain A"/>
    <property type="match status" value="1"/>
</dbReference>
<dbReference type="CDD" id="cd18186">
    <property type="entry name" value="BTB_POZ_ZBTB_KLHL-like"/>
    <property type="match status" value="1"/>
</dbReference>
<gene>
    <name evidence="2" type="ORF">HMN09_00794900</name>
</gene>
<organism evidence="2 3">
    <name type="scientific">Mycena chlorophos</name>
    <name type="common">Agaric fungus</name>
    <name type="synonym">Agaricus chlorophos</name>
    <dbReference type="NCBI Taxonomy" id="658473"/>
    <lineage>
        <taxon>Eukaryota</taxon>
        <taxon>Fungi</taxon>
        <taxon>Dikarya</taxon>
        <taxon>Basidiomycota</taxon>
        <taxon>Agaricomycotina</taxon>
        <taxon>Agaricomycetes</taxon>
        <taxon>Agaricomycetidae</taxon>
        <taxon>Agaricales</taxon>
        <taxon>Marasmiineae</taxon>
        <taxon>Mycenaceae</taxon>
        <taxon>Mycena</taxon>
    </lineage>
</organism>
<reference evidence="2" key="1">
    <citation type="submission" date="2020-05" db="EMBL/GenBank/DDBJ databases">
        <title>Mycena genomes resolve the evolution of fungal bioluminescence.</title>
        <authorList>
            <person name="Tsai I.J."/>
        </authorList>
    </citation>
    <scope>NUCLEOTIDE SEQUENCE</scope>
    <source>
        <strain evidence="2">110903Hualien_Pintung</strain>
    </source>
</reference>
<proteinExistence type="predicted"/>
<feature type="domain" description="BTB" evidence="1">
    <location>
        <begin position="28"/>
        <end position="106"/>
    </location>
</feature>
<name>A0A8H6SWY1_MYCCL</name>
<dbReference type="Pfam" id="PF00651">
    <property type="entry name" value="BTB"/>
    <property type="match status" value="1"/>
</dbReference>
<dbReference type="OrthoDB" id="2665493at2759"/>
<comment type="caution">
    <text evidence="2">The sequence shown here is derived from an EMBL/GenBank/DDBJ whole genome shotgun (WGS) entry which is preliminary data.</text>
</comment>
<dbReference type="PROSITE" id="PS50097">
    <property type="entry name" value="BTB"/>
    <property type="match status" value="1"/>
</dbReference>
<dbReference type="Proteomes" id="UP000613580">
    <property type="component" value="Unassembled WGS sequence"/>
</dbReference>
<dbReference type="InterPro" id="IPR011333">
    <property type="entry name" value="SKP1/BTB/POZ_sf"/>
</dbReference>
<protein>
    <recommendedName>
        <fullName evidence="1">BTB domain-containing protein</fullName>
    </recommendedName>
</protein>
<dbReference type="EMBL" id="JACAZE010000010">
    <property type="protein sequence ID" value="KAF7305425.1"/>
    <property type="molecule type" value="Genomic_DNA"/>
</dbReference>
<evidence type="ECO:0000313" key="3">
    <source>
        <dbReference type="Proteomes" id="UP000613580"/>
    </source>
</evidence>
<dbReference type="InterPro" id="IPR000210">
    <property type="entry name" value="BTB/POZ_dom"/>
</dbReference>
<sequence length="350" mass="38799">MASTAETTVRDARAPFCPSNDAHELNPPDIILRSRDRVDFHAHKSVLSFASPTCFREMFSFPQPPAGASGADPTRDGKSVVLMPETGAALEKLLVLCYPRYTTADAIDSLDGLVEAYEASKKYDVAGGPAVLEAVLKDARFLEKEPVRVYAIACVINNRDIVQAAATACLKQPSVHVPGPPPIPELASLTGLQLELWKLYELHRTFTQSVGALFRGLSASGDWRDHTMDREPRYARAWWYHADHGGCPLRHPYPVLAQRPEDADDPYAVHPAPWYVDHVARLWQSRSPTEAADVVVERLTEIPTETLVLLATCPSCIKKVQDDLRAEAAELRDAIELHRRTLIDEFIAAF</sequence>
<evidence type="ECO:0000313" key="2">
    <source>
        <dbReference type="EMBL" id="KAF7305425.1"/>
    </source>
</evidence>
<evidence type="ECO:0000259" key="1">
    <source>
        <dbReference type="PROSITE" id="PS50097"/>
    </source>
</evidence>
<accession>A0A8H6SWY1</accession>
<dbReference type="AlphaFoldDB" id="A0A8H6SWY1"/>